<name>A0AAV8WG37_9CUCU</name>
<evidence type="ECO:0008006" key="3">
    <source>
        <dbReference type="Google" id="ProtNLM"/>
    </source>
</evidence>
<dbReference type="PANTHER" id="PTHR28592:SF1">
    <property type="entry name" value="ARMADILLO REPEAT-CONTAINING PROTEIN 1"/>
    <property type="match status" value="1"/>
</dbReference>
<accession>A0AAV8WG37</accession>
<dbReference type="PANTHER" id="PTHR28592">
    <property type="entry name" value="ARMADILLO REPEAT-CONTAINING PROTEIN 1"/>
    <property type="match status" value="1"/>
</dbReference>
<keyword evidence="2" id="KW-1185">Reference proteome</keyword>
<dbReference type="Proteomes" id="UP001159042">
    <property type="component" value="Unassembled WGS sequence"/>
</dbReference>
<dbReference type="AlphaFoldDB" id="A0AAV8WG37"/>
<protein>
    <recommendedName>
        <fullName evidence="3">Armadillo repeat-containing protein 1</fullName>
    </recommendedName>
</protein>
<gene>
    <name evidence="1" type="ORF">NQ315_000852</name>
</gene>
<evidence type="ECO:0000313" key="2">
    <source>
        <dbReference type="Proteomes" id="UP001159042"/>
    </source>
</evidence>
<sequence length="268" mass="30967">MKTRKDVEELEMLKTLKIFKEASSNEKAHLDLLKEKKIILYAATLLECDNVNVLKLCLEILENFASNEQAHGFLINTFGIYEALETLSIRVRNKYPDIQSRAADITDKLRNSTPPAYNTRNRTKTTTKQLKRNQLYLLFIEELNEGNRFKLEQSLVKIKGVISFLIDSELKRCTIRICPKAKIIEIMEKIYMKCGLKAVIVTKNNRDGIESYCDLLSESVNRSYLEYPEEVHSPRTKTICTPASTRPNNGDTGMLKSLVNIWNESFYW</sequence>
<organism evidence="1 2">
    <name type="scientific">Exocentrus adspersus</name>
    <dbReference type="NCBI Taxonomy" id="1586481"/>
    <lineage>
        <taxon>Eukaryota</taxon>
        <taxon>Metazoa</taxon>
        <taxon>Ecdysozoa</taxon>
        <taxon>Arthropoda</taxon>
        <taxon>Hexapoda</taxon>
        <taxon>Insecta</taxon>
        <taxon>Pterygota</taxon>
        <taxon>Neoptera</taxon>
        <taxon>Endopterygota</taxon>
        <taxon>Coleoptera</taxon>
        <taxon>Polyphaga</taxon>
        <taxon>Cucujiformia</taxon>
        <taxon>Chrysomeloidea</taxon>
        <taxon>Cerambycidae</taxon>
        <taxon>Lamiinae</taxon>
        <taxon>Acanthocinini</taxon>
        <taxon>Exocentrus</taxon>
    </lineage>
</organism>
<proteinExistence type="predicted"/>
<reference evidence="1 2" key="1">
    <citation type="journal article" date="2023" name="Insect Mol. Biol.">
        <title>Genome sequencing provides insights into the evolution of gene families encoding plant cell wall-degrading enzymes in longhorned beetles.</title>
        <authorList>
            <person name="Shin N.R."/>
            <person name="Okamura Y."/>
            <person name="Kirsch R."/>
            <person name="Pauchet Y."/>
        </authorList>
    </citation>
    <scope>NUCLEOTIDE SEQUENCE [LARGE SCALE GENOMIC DNA]</scope>
    <source>
        <strain evidence="1">EAD_L_NR</strain>
    </source>
</reference>
<dbReference type="EMBL" id="JANEYG010000002">
    <property type="protein sequence ID" value="KAJ8924701.1"/>
    <property type="molecule type" value="Genomic_DNA"/>
</dbReference>
<comment type="caution">
    <text evidence="1">The sequence shown here is derived from an EMBL/GenBank/DDBJ whole genome shotgun (WGS) entry which is preliminary data.</text>
</comment>
<evidence type="ECO:0000313" key="1">
    <source>
        <dbReference type="EMBL" id="KAJ8924701.1"/>
    </source>
</evidence>